<gene>
    <name evidence="8" type="ORF">E1212_01045</name>
</gene>
<keyword evidence="1 6" id="KW-0004">4Fe-4S</keyword>
<evidence type="ECO:0000256" key="1">
    <source>
        <dbReference type="ARBA" id="ARBA00022485"/>
    </source>
</evidence>
<dbReference type="GO" id="GO:0046872">
    <property type="term" value="F:metal ion binding"/>
    <property type="evidence" value="ECO:0007669"/>
    <property type="project" value="UniProtKB-UniRule"/>
</dbReference>
<dbReference type="InterPro" id="IPR012257">
    <property type="entry name" value="Glc_ox_4Fe-4S"/>
</dbReference>
<dbReference type="Pfam" id="PF02754">
    <property type="entry name" value="CCG"/>
    <property type="match status" value="2"/>
</dbReference>
<feature type="domain" description="4Fe-4S ferredoxin-type" evidence="7">
    <location>
        <begin position="67"/>
        <end position="97"/>
    </location>
</feature>
<dbReference type="SUPFAM" id="SSF54862">
    <property type="entry name" value="4Fe-4S ferredoxins"/>
    <property type="match status" value="1"/>
</dbReference>
<dbReference type="InterPro" id="IPR017900">
    <property type="entry name" value="4Fe4S_Fe_S_CS"/>
</dbReference>
<dbReference type="InterPro" id="IPR004017">
    <property type="entry name" value="Cys_rich_dom"/>
</dbReference>
<evidence type="ECO:0000256" key="2">
    <source>
        <dbReference type="ARBA" id="ARBA00022723"/>
    </source>
</evidence>
<dbReference type="EC" id="1.1.99.14" evidence="6"/>
<reference evidence="8 9" key="1">
    <citation type="submission" date="2019-02" db="EMBL/GenBank/DDBJ databases">
        <title>Draft genome sequences of novel Actinobacteria.</title>
        <authorList>
            <person name="Sahin N."/>
            <person name="Ay H."/>
            <person name="Saygin H."/>
        </authorList>
    </citation>
    <scope>NUCLEOTIDE SEQUENCE [LARGE SCALE GENOMIC DNA]</scope>
    <source>
        <strain evidence="8 9">KC603</strain>
    </source>
</reference>
<proteinExistence type="predicted"/>
<keyword evidence="5 6" id="KW-0411">Iron-sulfur</keyword>
<dbReference type="GO" id="GO:0019154">
    <property type="term" value="F:glycolate dehydrogenase activity"/>
    <property type="evidence" value="ECO:0007669"/>
    <property type="project" value="UniProtKB-EC"/>
</dbReference>
<keyword evidence="2 6" id="KW-0479">Metal-binding</keyword>
<dbReference type="RefSeq" id="WP_131977825.1">
    <property type="nucleotide sequence ID" value="NZ_SMKL01000002.1"/>
</dbReference>
<evidence type="ECO:0000256" key="3">
    <source>
        <dbReference type="ARBA" id="ARBA00022737"/>
    </source>
</evidence>
<keyword evidence="4 6" id="KW-0408">Iron</keyword>
<protein>
    <recommendedName>
        <fullName evidence="6">Glycolate oxidase iron-sulfur subunit</fullName>
        <ecNumber evidence="6">1.1.99.14</ecNumber>
    </recommendedName>
</protein>
<dbReference type="InterPro" id="IPR017896">
    <property type="entry name" value="4Fe4S_Fe-S-bd"/>
</dbReference>
<dbReference type="PIRSF" id="PIRSF000139">
    <property type="entry name" value="Glc_ox_4Fe-4S"/>
    <property type="match status" value="1"/>
</dbReference>
<keyword evidence="6" id="KW-0249">Electron transport</keyword>
<comment type="caution">
    <text evidence="8">The sequence shown here is derived from an EMBL/GenBank/DDBJ whole genome shotgun (WGS) entry which is preliminary data.</text>
</comment>
<dbReference type="PROSITE" id="PS51379">
    <property type="entry name" value="4FE4S_FER_2"/>
    <property type="match status" value="2"/>
</dbReference>
<dbReference type="Pfam" id="PF13183">
    <property type="entry name" value="Fer4_8"/>
    <property type="match status" value="1"/>
</dbReference>
<dbReference type="GO" id="GO:0051539">
    <property type="term" value="F:4 iron, 4 sulfur cluster binding"/>
    <property type="evidence" value="ECO:0007669"/>
    <property type="project" value="UniProtKB-UniRule"/>
</dbReference>
<comment type="cofactor">
    <cofactor evidence="6">
        <name>[4Fe-4S] cluster</name>
        <dbReference type="ChEBI" id="CHEBI:49883"/>
    </cofactor>
    <text evidence="6">Binds 2 [4Fe-4S] clusters.</text>
</comment>
<comment type="catalytic activity">
    <reaction evidence="6">
        <text>glycolate + A = glyoxylate + AH2</text>
        <dbReference type="Rhea" id="RHEA:21264"/>
        <dbReference type="ChEBI" id="CHEBI:13193"/>
        <dbReference type="ChEBI" id="CHEBI:17499"/>
        <dbReference type="ChEBI" id="CHEBI:29805"/>
        <dbReference type="ChEBI" id="CHEBI:36655"/>
        <dbReference type="EC" id="1.1.99.14"/>
    </reaction>
</comment>
<dbReference type="Gene3D" id="1.10.1060.10">
    <property type="entry name" value="Alpha-helical ferredoxin"/>
    <property type="match status" value="1"/>
</dbReference>
<keyword evidence="9" id="KW-1185">Reference proteome</keyword>
<dbReference type="OrthoDB" id="9770306at2"/>
<name>A0A4R4S1N0_9ACTN</name>
<dbReference type="Proteomes" id="UP000295621">
    <property type="component" value="Unassembled WGS sequence"/>
</dbReference>
<comment type="function">
    <text evidence="6">Component of a complex that catalyzes the oxidation of glycolate to glyoxylate.</text>
</comment>
<keyword evidence="3" id="KW-0677">Repeat</keyword>
<sequence>MVLIPGDTGSFDAHHPPRRDLLDDCVHCGFCLPTCPTYLIDGEEMDSPRGRIYLMDLAQRGEIPLDRTMAGHIDSCLGCLACVTACPSGVQYDLLLEATRPQLERHVPRTRLDRLVRRGIFAVFPYPARMRAAAVLGVLYRRLGLRRLAHSLGIMNRLPAQLRAAEDLLPPVPVRSLFRRLPAGAPAAGEKRLRVAMLEGCAQRVLFGDVNAATMRVLAAEGCEVVVPQGQQCCGALNLHAGLEDDAAARARTLIDTFERAEADVVVVNVAGCGSSMKEYGQLLRDDPRYAERAARFAAAVRDVNELLAELAPRAPRHPVRAKVAYHDACHLANAQRIRKQPRDLLRAVPGVEVTDIPEADICCGSAGIYNLVQPDAAEELGRRKAAHIESTAPDVIATANAGCLLQVRRFLSEDIPLVHPIEILDASIRGVPLPKARR</sequence>
<dbReference type="AlphaFoldDB" id="A0A4R4S1N0"/>
<organism evidence="8 9">
    <name type="scientific">Jiangella ureilytica</name>
    <dbReference type="NCBI Taxonomy" id="2530374"/>
    <lineage>
        <taxon>Bacteria</taxon>
        <taxon>Bacillati</taxon>
        <taxon>Actinomycetota</taxon>
        <taxon>Actinomycetes</taxon>
        <taxon>Jiangellales</taxon>
        <taxon>Jiangellaceae</taxon>
        <taxon>Jiangella</taxon>
    </lineage>
</organism>
<accession>A0A4R4S1N0</accession>
<keyword evidence="6" id="KW-0813">Transport</keyword>
<dbReference type="InterPro" id="IPR009051">
    <property type="entry name" value="Helical_ferredxn"/>
</dbReference>
<evidence type="ECO:0000256" key="6">
    <source>
        <dbReference type="PIRNR" id="PIRNR000139"/>
    </source>
</evidence>
<dbReference type="EMBL" id="SMKL01000002">
    <property type="protein sequence ID" value="TDC56590.1"/>
    <property type="molecule type" value="Genomic_DNA"/>
</dbReference>
<evidence type="ECO:0000256" key="4">
    <source>
        <dbReference type="ARBA" id="ARBA00023004"/>
    </source>
</evidence>
<evidence type="ECO:0000256" key="5">
    <source>
        <dbReference type="ARBA" id="ARBA00023014"/>
    </source>
</evidence>
<dbReference type="PANTHER" id="PTHR32479">
    <property type="entry name" value="GLYCOLATE OXIDASE IRON-SULFUR SUBUNIT"/>
    <property type="match status" value="1"/>
</dbReference>
<evidence type="ECO:0000313" key="8">
    <source>
        <dbReference type="EMBL" id="TDC56590.1"/>
    </source>
</evidence>
<evidence type="ECO:0000313" key="9">
    <source>
        <dbReference type="Proteomes" id="UP000295621"/>
    </source>
</evidence>
<feature type="domain" description="4Fe-4S ferredoxin-type" evidence="7">
    <location>
        <begin position="15"/>
        <end position="45"/>
    </location>
</feature>
<dbReference type="PANTHER" id="PTHR32479:SF17">
    <property type="entry name" value="GLYCOLATE OXIDASE IRON-SULFUR SUBUNIT"/>
    <property type="match status" value="1"/>
</dbReference>
<dbReference type="PROSITE" id="PS00198">
    <property type="entry name" value="4FE4S_FER_1"/>
    <property type="match status" value="2"/>
</dbReference>
<comment type="catalytic activity">
    <reaction evidence="6">
        <text>(R)-lactate + A = pyruvate + AH2</text>
        <dbReference type="Rhea" id="RHEA:15089"/>
        <dbReference type="ChEBI" id="CHEBI:13193"/>
        <dbReference type="ChEBI" id="CHEBI:15361"/>
        <dbReference type="ChEBI" id="CHEBI:16004"/>
        <dbReference type="ChEBI" id="CHEBI:17499"/>
    </reaction>
</comment>
<evidence type="ECO:0000259" key="7">
    <source>
        <dbReference type="PROSITE" id="PS51379"/>
    </source>
</evidence>